<organism evidence="1 2">
    <name type="scientific">Panagrellus redivivus</name>
    <name type="common">Microworm</name>
    <dbReference type="NCBI Taxonomy" id="6233"/>
    <lineage>
        <taxon>Eukaryota</taxon>
        <taxon>Metazoa</taxon>
        <taxon>Ecdysozoa</taxon>
        <taxon>Nematoda</taxon>
        <taxon>Chromadorea</taxon>
        <taxon>Rhabditida</taxon>
        <taxon>Tylenchina</taxon>
        <taxon>Panagrolaimomorpha</taxon>
        <taxon>Panagrolaimoidea</taxon>
        <taxon>Panagrolaimidae</taxon>
        <taxon>Panagrellus</taxon>
    </lineage>
</organism>
<protein>
    <submittedName>
        <fullName evidence="2">Glycosyltransferase family 92 protein</fullName>
    </submittedName>
</protein>
<name>A0A7E4VLW2_PANRE</name>
<dbReference type="AlphaFoldDB" id="A0A7E4VLW2"/>
<dbReference type="Proteomes" id="UP000492821">
    <property type="component" value="Unassembled WGS sequence"/>
</dbReference>
<sequence length="95" mass="11460">MEQEYYVPVWYGINRMFRLLKVGTHTSIRSNALYFNPFGKSYHRTCYVDSDMWLPIAKFAQRDLRWKANLRIDFEVCTRYHPVPNADEILKILKL</sequence>
<reference evidence="2" key="2">
    <citation type="submission" date="2020-10" db="UniProtKB">
        <authorList>
            <consortium name="WormBaseParasite"/>
        </authorList>
    </citation>
    <scope>IDENTIFICATION</scope>
</reference>
<dbReference type="WBParaSite" id="Pan_g22532.t1">
    <property type="protein sequence ID" value="Pan_g22532.t1"/>
    <property type="gene ID" value="Pan_g22532"/>
</dbReference>
<accession>A0A7E4VLW2</accession>
<keyword evidence="1" id="KW-1185">Reference proteome</keyword>
<reference evidence="1" key="1">
    <citation type="journal article" date="2013" name="Genetics">
        <title>The draft genome and transcriptome of Panagrellus redivivus are shaped by the harsh demands of a free-living lifestyle.</title>
        <authorList>
            <person name="Srinivasan J."/>
            <person name="Dillman A.R."/>
            <person name="Macchietto M.G."/>
            <person name="Heikkinen L."/>
            <person name="Lakso M."/>
            <person name="Fracchia K.M."/>
            <person name="Antoshechkin I."/>
            <person name="Mortazavi A."/>
            <person name="Wong G."/>
            <person name="Sternberg P.W."/>
        </authorList>
    </citation>
    <scope>NUCLEOTIDE SEQUENCE [LARGE SCALE GENOMIC DNA]</scope>
    <source>
        <strain evidence="1">MT8872</strain>
    </source>
</reference>
<proteinExistence type="predicted"/>
<evidence type="ECO:0000313" key="1">
    <source>
        <dbReference type="Proteomes" id="UP000492821"/>
    </source>
</evidence>
<evidence type="ECO:0000313" key="2">
    <source>
        <dbReference type="WBParaSite" id="Pan_g22532.t1"/>
    </source>
</evidence>